<evidence type="ECO:0008006" key="8">
    <source>
        <dbReference type="Google" id="ProtNLM"/>
    </source>
</evidence>
<reference evidence="7" key="1">
    <citation type="submission" date="2018-05" db="EMBL/GenBank/DDBJ databases">
        <authorList>
            <person name="Lanie J.A."/>
            <person name="Ng W.-L."/>
            <person name="Kazmierczak K.M."/>
            <person name="Andrzejewski T.M."/>
            <person name="Davidsen T.M."/>
            <person name="Wayne K.J."/>
            <person name="Tettelin H."/>
            <person name="Glass J.I."/>
            <person name="Rusch D."/>
            <person name="Podicherti R."/>
            <person name="Tsui H.-C.T."/>
            <person name="Winkler M.E."/>
        </authorList>
    </citation>
    <scope>NUCLEOTIDE SEQUENCE</scope>
</reference>
<proteinExistence type="inferred from homology"/>
<evidence type="ECO:0000256" key="5">
    <source>
        <dbReference type="ARBA" id="ARBA00023136"/>
    </source>
</evidence>
<dbReference type="InterPro" id="IPR026015">
    <property type="entry name" value="ATP_synth_OSCP/delta_N_sf"/>
</dbReference>
<dbReference type="NCBIfam" id="NF004406">
    <property type="entry name" value="PRK05758.3-2"/>
    <property type="match status" value="1"/>
</dbReference>
<evidence type="ECO:0000256" key="3">
    <source>
        <dbReference type="ARBA" id="ARBA00022781"/>
    </source>
</evidence>
<dbReference type="PANTHER" id="PTHR11910">
    <property type="entry name" value="ATP SYNTHASE DELTA CHAIN"/>
    <property type="match status" value="1"/>
</dbReference>
<dbReference type="SUPFAM" id="SSF47928">
    <property type="entry name" value="N-terminal domain of the delta subunit of the F1F0-ATP synthase"/>
    <property type="match status" value="1"/>
</dbReference>
<keyword evidence="5" id="KW-0472">Membrane</keyword>
<dbReference type="GO" id="GO:0046933">
    <property type="term" value="F:proton-transporting ATP synthase activity, rotational mechanism"/>
    <property type="evidence" value="ECO:0007669"/>
    <property type="project" value="InterPro"/>
</dbReference>
<name>A0A381TZH7_9ZZZZ</name>
<dbReference type="InterPro" id="IPR000711">
    <property type="entry name" value="ATPase_OSCP/dsu"/>
</dbReference>
<keyword evidence="2" id="KW-0813">Transport</keyword>
<evidence type="ECO:0000256" key="6">
    <source>
        <dbReference type="ARBA" id="ARBA00023310"/>
    </source>
</evidence>
<keyword evidence="3" id="KW-0375">Hydrogen ion transport</keyword>
<dbReference type="Gene3D" id="1.10.520.20">
    <property type="entry name" value="N-terminal domain of the delta subunit of the F1F0-ATP synthase"/>
    <property type="match status" value="1"/>
</dbReference>
<dbReference type="AlphaFoldDB" id="A0A381TZH7"/>
<protein>
    <recommendedName>
        <fullName evidence="8">ATP synthase subunit delta</fullName>
    </recommendedName>
</protein>
<evidence type="ECO:0000256" key="1">
    <source>
        <dbReference type="ARBA" id="ARBA00004370"/>
    </source>
</evidence>
<evidence type="ECO:0000256" key="4">
    <source>
        <dbReference type="ARBA" id="ARBA00023065"/>
    </source>
</evidence>
<accession>A0A381TZH7</accession>
<dbReference type="EMBL" id="UINC01005424">
    <property type="protein sequence ID" value="SVA21239.1"/>
    <property type="molecule type" value="Genomic_DNA"/>
</dbReference>
<sequence>MNHSEIDHTVGLSGRYAFALFELVQEEGNEENLVKINEQLSMIGDAIRSSEEMQRLIESPIFSSSEKFSAMQSVLKIFEISEIVENFIGVLCTNKRLFVLPDVIDAYKTYLNQLKGQVNAKVISSSKLTAEQEREIKSILQSRYSKDVEMDIEIDKDILGGLIIKIGSKMIDASLLSRLKSMQSMMNEV</sequence>
<dbReference type="NCBIfam" id="TIGR01145">
    <property type="entry name" value="ATP_synt_delta"/>
    <property type="match status" value="1"/>
</dbReference>
<dbReference type="GO" id="GO:0016020">
    <property type="term" value="C:membrane"/>
    <property type="evidence" value="ECO:0007669"/>
    <property type="project" value="UniProtKB-SubCell"/>
</dbReference>
<dbReference type="NCBIfam" id="NF004402">
    <property type="entry name" value="PRK05758.2-2"/>
    <property type="match status" value="1"/>
</dbReference>
<dbReference type="Pfam" id="PF00213">
    <property type="entry name" value="OSCP"/>
    <property type="match status" value="1"/>
</dbReference>
<evidence type="ECO:0000256" key="2">
    <source>
        <dbReference type="ARBA" id="ARBA00022448"/>
    </source>
</evidence>
<dbReference type="InterPro" id="IPR020781">
    <property type="entry name" value="ATPase_OSCP/d_CS"/>
</dbReference>
<keyword evidence="4" id="KW-0406">Ion transport</keyword>
<keyword evidence="6" id="KW-0066">ATP synthesis</keyword>
<organism evidence="7">
    <name type="scientific">marine metagenome</name>
    <dbReference type="NCBI Taxonomy" id="408172"/>
    <lineage>
        <taxon>unclassified sequences</taxon>
        <taxon>metagenomes</taxon>
        <taxon>ecological metagenomes</taxon>
    </lineage>
</organism>
<dbReference type="HAMAP" id="MF_01416">
    <property type="entry name" value="ATP_synth_delta_bact"/>
    <property type="match status" value="1"/>
</dbReference>
<dbReference type="PROSITE" id="PS00389">
    <property type="entry name" value="ATPASE_DELTA"/>
    <property type="match status" value="1"/>
</dbReference>
<evidence type="ECO:0000313" key="7">
    <source>
        <dbReference type="EMBL" id="SVA21239.1"/>
    </source>
</evidence>
<comment type="subcellular location">
    <subcellularLocation>
        <location evidence="1">Membrane</location>
    </subcellularLocation>
</comment>
<gene>
    <name evidence="7" type="ORF">METZ01_LOCUS74093</name>
</gene>
<dbReference type="PRINTS" id="PR00125">
    <property type="entry name" value="ATPASEDELTA"/>
</dbReference>